<dbReference type="eggNOG" id="COG0607">
    <property type="taxonomic scope" value="Bacteria"/>
</dbReference>
<evidence type="ECO:0000256" key="1">
    <source>
        <dbReference type="SAM" id="SignalP"/>
    </source>
</evidence>
<proteinExistence type="predicted"/>
<dbReference type="GO" id="GO:0016740">
    <property type="term" value="F:transferase activity"/>
    <property type="evidence" value="ECO:0007669"/>
    <property type="project" value="UniProtKB-KW"/>
</dbReference>
<dbReference type="EMBL" id="CP003344">
    <property type="protein sequence ID" value="AGA68763.1"/>
    <property type="molecule type" value="Genomic_DNA"/>
</dbReference>
<dbReference type="PROSITE" id="PS50206">
    <property type="entry name" value="RHODANESE_3"/>
    <property type="match status" value="2"/>
</dbReference>
<dbReference type="CDD" id="cd00158">
    <property type="entry name" value="RHOD"/>
    <property type="match status" value="2"/>
</dbReference>
<dbReference type="InterPro" id="IPR036873">
    <property type="entry name" value="Rhodanese-like_dom_sf"/>
</dbReference>
<dbReference type="HOGENOM" id="CLU_067769_0_0_9"/>
<dbReference type="PROSITE" id="PS51257">
    <property type="entry name" value="PROKAR_LIPOPROTEIN"/>
    <property type="match status" value="1"/>
</dbReference>
<keyword evidence="1" id="KW-0732">Signal</keyword>
<keyword evidence="4" id="KW-1185">Reference proteome</keyword>
<reference evidence="4" key="1">
    <citation type="submission" date="2012-02" db="EMBL/GenBank/DDBJ databases">
        <title>Complete sequence of Desulfitobacterium dichloroeliminans LMG P-21439.</title>
        <authorList>
            <person name="Lucas S."/>
            <person name="Han J."/>
            <person name="Lapidus A."/>
            <person name="Cheng J.-F."/>
            <person name="Goodwin L."/>
            <person name="Pitluck S."/>
            <person name="Peters L."/>
            <person name="Ovchinnikova G."/>
            <person name="Teshima H."/>
            <person name="Detter J.C."/>
            <person name="Han C."/>
            <person name="Tapia R."/>
            <person name="Land M."/>
            <person name="Hauser L."/>
            <person name="Kyrpides N."/>
            <person name="Ivanova N."/>
            <person name="Pagani I."/>
            <person name="Kruse T."/>
            <person name="de Vos W.M."/>
            <person name="Boon N."/>
            <person name="Smidt H."/>
            <person name="Woyke T."/>
        </authorList>
    </citation>
    <scope>NUCLEOTIDE SEQUENCE [LARGE SCALE GENOMIC DNA]</scope>
    <source>
        <strain evidence="4">LMG P-21439 / DCA1</strain>
    </source>
</reference>
<evidence type="ECO:0000259" key="2">
    <source>
        <dbReference type="PROSITE" id="PS50206"/>
    </source>
</evidence>
<dbReference type="PANTHER" id="PTHR43031:SF16">
    <property type="entry name" value="OXIDOREDUCTASE"/>
    <property type="match status" value="1"/>
</dbReference>
<sequence length="357" mass="39220">MKKRISFGVLLGVLLLALSMAGCSGTVQTQDITATSVNPTVDQELPMVDQFESVRQIVDDYLAHGEIGAMTPEELYEIIEQKNADYFLVDIRANQDFVNSNIKGSVCVPYAQTSNPERLESLPKDKNIVVIDYNGHQAAQTAATWSQLGFKAVPLLYGIQSWTQEDSPRGYEAFPVQPLKYPLVTGSEVISPANDTVPEIKYPEKRTDEYITETTRVYLDRNYKGVVTAEDLASEIQQGSGSTYLVDIREPQHYQLGHIEGSVNIPLADLASSDKVKTLPLDRRIVLIGYDGMDASLGARSLVTLGYDSVALKYGMSYWSEDEQITGVAPVGNLVKDYYELIPLNYVQPSAGAAGCG</sequence>
<accession>L0F727</accession>
<dbReference type="InterPro" id="IPR050229">
    <property type="entry name" value="GlpE_sulfurtransferase"/>
</dbReference>
<dbReference type="Pfam" id="PF00581">
    <property type="entry name" value="Rhodanese"/>
    <property type="match status" value="2"/>
</dbReference>
<name>L0F727_DESDL</name>
<feature type="domain" description="Rhodanese" evidence="2">
    <location>
        <begin position="239"/>
        <end position="324"/>
    </location>
</feature>
<dbReference type="Proteomes" id="UP000010797">
    <property type="component" value="Chromosome"/>
</dbReference>
<keyword evidence="3" id="KW-0808">Transferase</keyword>
<dbReference type="PANTHER" id="PTHR43031">
    <property type="entry name" value="FAD-DEPENDENT OXIDOREDUCTASE"/>
    <property type="match status" value="1"/>
</dbReference>
<dbReference type="Gene3D" id="3.40.250.10">
    <property type="entry name" value="Rhodanese-like domain"/>
    <property type="match status" value="2"/>
</dbReference>
<organism evidence="3 4">
    <name type="scientific">Desulfitobacterium dichloroeliminans (strain LMG P-21439 / DCA1)</name>
    <dbReference type="NCBI Taxonomy" id="871963"/>
    <lineage>
        <taxon>Bacteria</taxon>
        <taxon>Bacillati</taxon>
        <taxon>Bacillota</taxon>
        <taxon>Clostridia</taxon>
        <taxon>Eubacteriales</taxon>
        <taxon>Desulfitobacteriaceae</taxon>
        <taxon>Desulfitobacterium</taxon>
    </lineage>
</organism>
<evidence type="ECO:0000313" key="4">
    <source>
        <dbReference type="Proteomes" id="UP000010797"/>
    </source>
</evidence>
<dbReference type="InterPro" id="IPR001763">
    <property type="entry name" value="Rhodanese-like_dom"/>
</dbReference>
<evidence type="ECO:0000313" key="3">
    <source>
        <dbReference type="EMBL" id="AGA68763.1"/>
    </source>
</evidence>
<dbReference type="OrthoDB" id="9800872at2"/>
<dbReference type="SUPFAM" id="SSF52821">
    <property type="entry name" value="Rhodanese/Cell cycle control phosphatase"/>
    <property type="match status" value="2"/>
</dbReference>
<dbReference type="AlphaFoldDB" id="L0F727"/>
<feature type="chain" id="PRO_5003941257" evidence="1">
    <location>
        <begin position="30"/>
        <end position="357"/>
    </location>
</feature>
<protein>
    <submittedName>
        <fullName evidence="3">Rhodanese-related sulfurtransferase</fullName>
    </submittedName>
</protein>
<dbReference type="KEGG" id="ddl:Desdi_1251"/>
<dbReference type="RefSeq" id="WP_015261759.1">
    <property type="nucleotide sequence ID" value="NC_019903.1"/>
</dbReference>
<feature type="signal peptide" evidence="1">
    <location>
        <begin position="1"/>
        <end position="29"/>
    </location>
</feature>
<feature type="domain" description="Rhodanese" evidence="2">
    <location>
        <begin position="82"/>
        <end position="171"/>
    </location>
</feature>
<gene>
    <name evidence="3" type="ordered locus">Desdi_1251</name>
</gene>
<dbReference type="STRING" id="871963.Desdi_1251"/>
<dbReference type="SMART" id="SM00450">
    <property type="entry name" value="RHOD"/>
    <property type="match status" value="2"/>
</dbReference>